<sequence length="54" mass="6748">WMKCGLFSRKSIWWCSYPDKMSNYLKKYVIKTFCEFILQFNGLRMDMMRWDSSF</sequence>
<dbReference type="AlphaFoldDB" id="A0AA85J3X3"/>
<protein>
    <submittedName>
        <fullName evidence="2">Uncharacterized protein</fullName>
    </submittedName>
</protein>
<proteinExistence type="predicted"/>
<keyword evidence="1" id="KW-1185">Reference proteome</keyword>
<accession>A0AA85J3X3</accession>
<reference evidence="1" key="1">
    <citation type="submission" date="2022-06" db="EMBL/GenBank/DDBJ databases">
        <authorList>
            <person name="Berger JAMES D."/>
            <person name="Berger JAMES D."/>
        </authorList>
    </citation>
    <scope>NUCLEOTIDE SEQUENCE [LARGE SCALE GENOMIC DNA]</scope>
</reference>
<organism evidence="1 2">
    <name type="scientific">Trichobilharzia regenti</name>
    <name type="common">Nasal bird schistosome</name>
    <dbReference type="NCBI Taxonomy" id="157069"/>
    <lineage>
        <taxon>Eukaryota</taxon>
        <taxon>Metazoa</taxon>
        <taxon>Spiralia</taxon>
        <taxon>Lophotrochozoa</taxon>
        <taxon>Platyhelminthes</taxon>
        <taxon>Trematoda</taxon>
        <taxon>Digenea</taxon>
        <taxon>Strigeidida</taxon>
        <taxon>Schistosomatoidea</taxon>
        <taxon>Schistosomatidae</taxon>
        <taxon>Trichobilharzia</taxon>
    </lineage>
</organism>
<name>A0AA85J3X3_TRIRE</name>
<reference evidence="2" key="2">
    <citation type="submission" date="2023-11" db="UniProtKB">
        <authorList>
            <consortium name="WormBaseParasite"/>
        </authorList>
    </citation>
    <scope>IDENTIFICATION</scope>
</reference>
<evidence type="ECO:0000313" key="2">
    <source>
        <dbReference type="WBParaSite" id="TREG1_131280.1"/>
    </source>
</evidence>
<evidence type="ECO:0000313" key="1">
    <source>
        <dbReference type="Proteomes" id="UP000050795"/>
    </source>
</evidence>
<dbReference type="Proteomes" id="UP000050795">
    <property type="component" value="Unassembled WGS sequence"/>
</dbReference>
<dbReference type="WBParaSite" id="TREG1_131280.1">
    <property type="protein sequence ID" value="TREG1_131280.1"/>
    <property type="gene ID" value="TREG1_131280"/>
</dbReference>